<dbReference type="GO" id="GO:0005576">
    <property type="term" value="C:extracellular region"/>
    <property type="evidence" value="ECO:0007669"/>
    <property type="project" value="UniProtKB-SubCell"/>
</dbReference>
<evidence type="ECO:0000256" key="4">
    <source>
        <dbReference type="ARBA" id="ARBA00022723"/>
    </source>
</evidence>
<feature type="domain" description="Peptidase M4 C-terminal" evidence="12">
    <location>
        <begin position="411"/>
        <end position="569"/>
    </location>
</feature>
<feature type="domain" description="PepSY" evidence="13">
    <location>
        <begin position="149"/>
        <end position="212"/>
    </location>
</feature>
<feature type="chain" id="PRO_5023093749" description="Neutral metalloproteinase" evidence="10">
    <location>
        <begin position="26"/>
        <end position="577"/>
    </location>
</feature>
<feature type="domain" description="Peptidase M4" evidence="11">
    <location>
        <begin position="254"/>
        <end position="407"/>
    </location>
</feature>
<comment type="caution">
    <text evidence="15">The sequence shown here is derived from an EMBL/GenBank/DDBJ whole genome shotgun (WGS) entry which is preliminary data.</text>
</comment>
<evidence type="ECO:0000259" key="13">
    <source>
        <dbReference type="Pfam" id="PF03413"/>
    </source>
</evidence>
<dbReference type="InterPro" id="IPR025711">
    <property type="entry name" value="PepSY"/>
</dbReference>
<dbReference type="AlphaFoldDB" id="A0A2G7H678"/>
<dbReference type="PRINTS" id="PR00730">
    <property type="entry name" value="THERMOLYSIN"/>
</dbReference>
<evidence type="ECO:0000259" key="14">
    <source>
        <dbReference type="Pfam" id="PF07504"/>
    </source>
</evidence>
<accession>A0A2G7H678</accession>
<feature type="domain" description="FTP" evidence="14">
    <location>
        <begin position="86"/>
        <end position="133"/>
    </location>
</feature>
<evidence type="ECO:0000256" key="7">
    <source>
        <dbReference type="ARBA" id="ARBA00022833"/>
    </source>
</evidence>
<organism evidence="15 16">
    <name type="scientific">Clostridium combesii</name>
    <dbReference type="NCBI Taxonomy" id="39481"/>
    <lineage>
        <taxon>Bacteria</taxon>
        <taxon>Bacillati</taxon>
        <taxon>Bacillota</taxon>
        <taxon>Clostridia</taxon>
        <taxon>Eubacteriales</taxon>
        <taxon>Clostridiaceae</taxon>
        <taxon>Clostridium</taxon>
    </lineage>
</organism>
<dbReference type="Pfam" id="PF02868">
    <property type="entry name" value="Peptidase_M4_C"/>
    <property type="match status" value="1"/>
</dbReference>
<dbReference type="InterPro" id="IPR011096">
    <property type="entry name" value="FTP_domain"/>
</dbReference>
<protein>
    <recommendedName>
        <fullName evidence="10">Neutral metalloproteinase</fullName>
        <ecNumber evidence="10">3.4.24.-</ecNumber>
    </recommendedName>
</protein>
<dbReference type="Pfam" id="PF01447">
    <property type="entry name" value="Peptidase_M4"/>
    <property type="match status" value="1"/>
</dbReference>
<dbReference type="PANTHER" id="PTHR43579:SF1">
    <property type="entry name" value="NEUTRAL METALLOPROTEINASE"/>
    <property type="match status" value="1"/>
</dbReference>
<keyword evidence="10" id="KW-0964">Secreted</keyword>
<dbReference type="GO" id="GO:0046872">
    <property type="term" value="F:metal ion binding"/>
    <property type="evidence" value="ECO:0007669"/>
    <property type="project" value="UniProtKB-UniRule"/>
</dbReference>
<keyword evidence="5 10" id="KW-0732">Signal</keyword>
<dbReference type="InterPro" id="IPR001570">
    <property type="entry name" value="Peptidase_M4_C_domain"/>
</dbReference>
<evidence type="ECO:0000313" key="15">
    <source>
        <dbReference type="EMBL" id="PIH00593.1"/>
    </source>
</evidence>
<comment type="function">
    <text evidence="10">Extracellular zinc metalloprotease.</text>
</comment>
<evidence type="ECO:0000259" key="12">
    <source>
        <dbReference type="Pfam" id="PF02868"/>
    </source>
</evidence>
<dbReference type="CDD" id="cd09597">
    <property type="entry name" value="M4_TLP"/>
    <property type="match status" value="1"/>
</dbReference>
<dbReference type="RefSeq" id="WP_099840224.1">
    <property type="nucleotide sequence ID" value="NZ_PEIK01000019.1"/>
</dbReference>
<reference evidence="15 16" key="1">
    <citation type="submission" date="2017-10" db="EMBL/GenBank/DDBJ databases">
        <title>Reclassification of Eubacterium combesii and discrepancies in the nomenclature of botulinum neurotoxin producing clostridia. Request for an Opinion.</title>
        <authorList>
            <person name="Dobritsa A.P."/>
            <person name="Kutumbaka K.K."/>
            <person name="Samadpour M."/>
        </authorList>
    </citation>
    <scope>NUCLEOTIDE SEQUENCE [LARGE SCALE GENOMIC DNA]</scope>
    <source>
        <strain evidence="15 16">DSM 20696</strain>
    </source>
</reference>
<evidence type="ECO:0000256" key="3">
    <source>
        <dbReference type="ARBA" id="ARBA00022670"/>
    </source>
</evidence>
<dbReference type="EMBL" id="PEIK01000019">
    <property type="protein sequence ID" value="PIH00593.1"/>
    <property type="molecule type" value="Genomic_DNA"/>
</dbReference>
<keyword evidence="4" id="KW-0479">Metal-binding</keyword>
<evidence type="ECO:0000256" key="6">
    <source>
        <dbReference type="ARBA" id="ARBA00022801"/>
    </source>
</evidence>
<feature type="signal peptide" evidence="10">
    <location>
        <begin position="1"/>
        <end position="25"/>
    </location>
</feature>
<name>A0A2G7H678_9CLOT</name>
<dbReference type="GO" id="GO:0004222">
    <property type="term" value="F:metalloendopeptidase activity"/>
    <property type="evidence" value="ECO:0007669"/>
    <property type="project" value="UniProtKB-UniRule"/>
</dbReference>
<gene>
    <name evidence="15" type="ORF">CS538_17185</name>
</gene>
<comment type="similarity">
    <text evidence="2 10">Belongs to the peptidase M4 family.</text>
</comment>
<comment type="subcellular location">
    <subcellularLocation>
        <location evidence="10">Secreted</location>
    </subcellularLocation>
</comment>
<keyword evidence="6 10" id="KW-0378">Hydrolase</keyword>
<dbReference type="Gene3D" id="3.10.170.10">
    <property type="match status" value="1"/>
</dbReference>
<keyword evidence="16" id="KW-1185">Reference proteome</keyword>
<dbReference type="Proteomes" id="UP000231322">
    <property type="component" value="Unassembled WGS sequence"/>
</dbReference>
<dbReference type="InterPro" id="IPR052759">
    <property type="entry name" value="Metalloprotease_M4"/>
</dbReference>
<dbReference type="PANTHER" id="PTHR43579">
    <property type="match status" value="1"/>
</dbReference>
<dbReference type="InterPro" id="IPR013856">
    <property type="entry name" value="Peptidase_M4_domain"/>
</dbReference>
<dbReference type="Pfam" id="PF03413">
    <property type="entry name" value="PepSY"/>
    <property type="match status" value="1"/>
</dbReference>
<evidence type="ECO:0000256" key="2">
    <source>
        <dbReference type="ARBA" id="ARBA00009388"/>
    </source>
</evidence>
<evidence type="ECO:0000256" key="9">
    <source>
        <dbReference type="PIRSR" id="PIRSR623612-1"/>
    </source>
</evidence>
<evidence type="ECO:0000256" key="8">
    <source>
        <dbReference type="ARBA" id="ARBA00023049"/>
    </source>
</evidence>
<dbReference type="InterPro" id="IPR023612">
    <property type="entry name" value="Peptidase_M4"/>
</dbReference>
<keyword evidence="8 10" id="KW-0482">Metalloprotease</keyword>
<keyword evidence="3 10" id="KW-0645">Protease</keyword>
<evidence type="ECO:0000256" key="1">
    <source>
        <dbReference type="ARBA" id="ARBA00001947"/>
    </source>
</evidence>
<dbReference type="InterPro" id="IPR027268">
    <property type="entry name" value="Peptidase_M4/M1_CTD_sf"/>
</dbReference>
<evidence type="ECO:0000259" key="11">
    <source>
        <dbReference type="Pfam" id="PF01447"/>
    </source>
</evidence>
<evidence type="ECO:0000256" key="10">
    <source>
        <dbReference type="RuleBase" id="RU366073"/>
    </source>
</evidence>
<comment type="cofactor">
    <cofactor evidence="1 10">
        <name>Zn(2+)</name>
        <dbReference type="ChEBI" id="CHEBI:29105"/>
    </cofactor>
</comment>
<sequence>MKSKKLLTILLSAIITASSISSVYAAEPVGIKSKYQPKTTTIFWEKGKQNNKKSATNIASEKFNNFEEINQFFQQNISRFGLKKGSLKSTKTLKDEKGKIHYHTIYQVEGIPVYYGRIVFTTEKDSTISSINGGVDISFENENWKNKIKLSKNDAMAKAKNNIKYEELHDSKADLYLYNFEGKPYVVYLVDLSTDAGDWNIFVNAEDGSIVNKFNNTPTLTNTRDKQLTSTKKTNTKVNKSNNLIDVQGNTIKGKGKSSLNGIVDIDLTYKDGKYYLKNSNKNIYVYDLNNKYINTFTTPKSSILKASKLVENNSNEFTDDKHIIAVDTYINLEKTYDYYKNKFNRNSIDNKGMNVEAFIHHGEKYAGAEWSEDLGSMLFGDGDGRNSSHMSKALDVVGHEFSHGVTHKESNLKYENQSGALSESFSDIIGVAIKNTNFQLGEDCWTPDIEGDAIRDMQDPSKGGQPAHMKDYRFMPATPWADNGGVHLNSGIINHAAYLIADGIEKLGVENSKDIMAKLFYTANCYEWDETTNFSKCRNDLIKVTKNLYGENSKYVQIVENAFDKVGITATPQLPL</sequence>
<evidence type="ECO:0000313" key="16">
    <source>
        <dbReference type="Proteomes" id="UP000231322"/>
    </source>
</evidence>
<keyword evidence="7 10" id="KW-0862">Zinc</keyword>
<dbReference type="GO" id="GO:0006508">
    <property type="term" value="P:proteolysis"/>
    <property type="evidence" value="ECO:0007669"/>
    <property type="project" value="UniProtKB-KW"/>
</dbReference>
<evidence type="ECO:0000256" key="5">
    <source>
        <dbReference type="ARBA" id="ARBA00022729"/>
    </source>
</evidence>
<dbReference type="Pfam" id="PF07504">
    <property type="entry name" value="FTP"/>
    <property type="match status" value="1"/>
</dbReference>
<feature type="active site" evidence="9">
    <location>
        <position position="401"/>
    </location>
</feature>
<proteinExistence type="inferred from homology"/>
<dbReference type="SUPFAM" id="SSF55486">
    <property type="entry name" value="Metalloproteases ('zincins'), catalytic domain"/>
    <property type="match status" value="1"/>
</dbReference>
<dbReference type="Gene3D" id="1.10.390.10">
    <property type="entry name" value="Neutral Protease Domain 2"/>
    <property type="match status" value="1"/>
</dbReference>
<dbReference type="EC" id="3.4.24.-" evidence="10"/>
<feature type="active site" description="Proton donor" evidence="9">
    <location>
        <position position="488"/>
    </location>
</feature>